<protein>
    <submittedName>
        <fullName evidence="2">Uncharacterized protein</fullName>
    </submittedName>
</protein>
<reference evidence="2 3" key="1">
    <citation type="submission" date="2020-06" db="EMBL/GenBank/DDBJ databases">
        <authorList>
            <person name="Li R."/>
            <person name="Bekaert M."/>
        </authorList>
    </citation>
    <scope>NUCLEOTIDE SEQUENCE [LARGE SCALE GENOMIC DNA]</scope>
    <source>
        <strain evidence="3">wild</strain>
    </source>
</reference>
<organism evidence="2 3">
    <name type="scientific">Mytilus coruscus</name>
    <name type="common">Sea mussel</name>
    <dbReference type="NCBI Taxonomy" id="42192"/>
    <lineage>
        <taxon>Eukaryota</taxon>
        <taxon>Metazoa</taxon>
        <taxon>Spiralia</taxon>
        <taxon>Lophotrochozoa</taxon>
        <taxon>Mollusca</taxon>
        <taxon>Bivalvia</taxon>
        <taxon>Autobranchia</taxon>
        <taxon>Pteriomorphia</taxon>
        <taxon>Mytilida</taxon>
        <taxon>Mytiloidea</taxon>
        <taxon>Mytilidae</taxon>
        <taxon>Mytilinae</taxon>
        <taxon>Mytilus</taxon>
    </lineage>
</organism>
<accession>A0A6J7ZWJ9</accession>
<name>A0A6J7ZWJ9_MYTCO</name>
<evidence type="ECO:0000256" key="1">
    <source>
        <dbReference type="SAM" id="Coils"/>
    </source>
</evidence>
<evidence type="ECO:0000313" key="3">
    <source>
        <dbReference type="Proteomes" id="UP000507470"/>
    </source>
</evidence>
<dbReference type="Proteomes" id="UP000507470">
    <property type="component" value="Unassembled WGS sequence"/>
</dbReference>
<proteinExistence type="predicted"/>
<evidence type="ECO:0000313" key="2">
    <source>
        <dbReference type="EMBL" id="CAC5356792.1"/>
    </source>
</evidence>
<dbReference type="AlphaFoldDB" id="A0A6J7ZWJ9"/>
<sequence length="155" mass="17601">MYCKIHAVAVCLGCVPSLHRTCSGVIPLDKAAENTKHSTALADLEDTLTRTLQNLEQIINDRESAMKNFEDQKQTIKNTINDTQARILKTLDDLEHKLLLELDTKYGNCKSEVNKLLIGMNNSKRDLCCLREQTAQLKSFASDVQFFLERVRSMK</sequence>
<keyword evidence="1" id="KW-0175">Coiled coil</keyword>
<dbReference type="OrthoDB" id="6134495at2759"/>
<feature type="coiled-coil region" evidence="1">
    <location>
        <begin position="41"/>
        <end position="86"/>
    </location>
</feature>
<dbReference type="EMBL" id="CACVKT020000186">
    <property type="protein sequence ID" value="CAC5356792.1"/>
    <property type="molecule type" value="Genomic_DNA"/>
</dbReference>
<gene>
    <name evidence="2" type="ORF">MCOR_772</name>
</gene>
<keyword evidence="3" id="KW-1185">Reference proteome</keyword>